<feature type="compositionally biased region" description="Basic and acidic residues" evidence="16">
    <location>
        <begin position="685"/>
        <end position="700"/>
    </location>
</feature>
<feature type="region of interest" description="Disordered" evidence="16">
    <location>
        <begin position="475"/>
        <end position="507"/>
    </location>
</feature>
<keyword evidence="6 13" id="KW-0067">ATP-binding</keyword>
<keyword evidence="8" id="KW-0969">Cilium</keyword>
<evidence type="ECO:0000256" key="14">
    <source>
        <dbReference type="RuleBase" id="RU000394"/>
    </source>
</evidence>
<comment type="function">
    <text evidence="12">Plus end-directed microtubule-dependent motor protein that regulates the length of motile cilia by mediating depolymerization of microtubules at ciliary tips.</text>
</comment>
<comment type="similarity">
    <text evidence="13 14">Belongs to the TRAFAC class myosin-kinesin ATPase superfamily. Kinesin family.</text>
</comment>
<dbReference type="PRINTS" id="PR00380">
    <property type="entry name" value="KINESINHEAVY"/>
</dbReference>
<evidence type="ECO:0000313" key="19">
    <source>
        <dbReference type="Proteomes" id="UP000694720"/>
    </source>
</evidence>
<evidence type="ECO:0000256" key="11">
    <source>
        <dbReference type="ARBA" id="ARBA00023273"/>
    </source>
</evidence>
<dbReference type="PROSITE" id="PS50067">
    <property type="entry name" value="KINESIN_MOTOR_2"/>
    <property type="match status" value="1"/>
</dbReference>
<feature type="binding site" evidence="13">
    <location>
        <begin position="104"/>
        <end position="111"/>
    </location>
    <ligand>
        <name>ATP</name>
        <dbReference type="ChEBI" id="CHEBI:30616"/>
    </ligand>
</feature>
<dbReference type="CDD" id="cd01370">
    <property type="entry name" value="KISc_KIP3_like"/>
    <property type="match status" value="1"/>
</dbReference>
<gene>
    <name evidence="18" type="primary">KIF19</name>
</gene>
<dbReference type="GO" id="GO:0008017">
    <property type="term" value="F:microtubule binding"/>
    <property type="evidence" value="ECO:0007669"/>
    <property type="project" value="InterPro"/>
</dbReference>
<dbReference type="GO" id="GO:0005874">
    <property type="term" value="C:microtubule"/>
    <property type="evidence" value="ECO:0007669"/>
    <property type="project" value="UniProtKB-KW"/>
</dbReference>
<dbReference type="SMART" id="SM00129">
    <property type="entry name" value="KISc"/>
    <property type="match status" value="1"/>
</dbReference>
<feature type="compositionally biased region" description="Polar residues" evidence="16">
    <location>
        <begin position="762"/>
        <end position="779"/>
    </location>
</feature>
<evidence type="ECO:0000256" key="12">
    <source>
        <dbReference type="ARBA" id="ARBA00055376"/>
    </source>
</evidence>
<feature type="compositionally biased region" description="Basic and acidic residues" evidence="16">
    <location>
        <begin position="475"/>
        <end position="494"/>
    </location>
</feature>
<evidence type="ECO:0000256" key="5">
    <source>
        <dbReference type="ARBA" id="ARBA00022741"/>
    </source>
</evidence>
<evidence type="ECO:0000256" key="13">
    <source>
        <dbReference type="PROSITE-ProRule" id="PRU00283"/>
    </source>
</evidence>
<evidence type="ECO:0000256" key="16">
    <source>
        <dbReference type="SAM" id="MobiDB-lite"/>
    </source>
</evidence>
<evidence type="ECO:0000256" key="2">
    <source>
        <dbReference type="ARBA" id="ARBA00004245"/>
    </source>
</evidence>
<evidence type="ECO:0000256" key="7">
    <source>
        <dbReference type="ARBA" id="ARBA00023054"/>
    </source>
</evidence>
<keyword evidence="3" id="KW-0963">Cytoplasm</keyword>
<evidence type="ECO:0000259" key="17">
    <source>
        <dbReference type="PROSITE" id="PS50067"/>
    </source>
</evidence>
<dbReference type="GO" id="GO:0005524">
    <property type="term" value="F:ATP binding"/>
    <property type="evidence" value="ECO:0007669"/>
    <property type="project" value="UniProtKB-UniRule"/>
</dbReference>
<dbReference type="Gene3D" id="3.40.850.10">
    <property type="entry name" value="Kinesin motor domain"/>
    <property type="match status" value="1"/>
</dbReference>
<dbReference type="InterPro" id="IPR019821">
    <property type="entry name" value="Kinesin_motor_CS"/>
</dbReference>
<protein>
    <recommendedName>
        <fullName evidence="14">Kinesin-like protein</fullName>
    </recommendedName>
</protein>
<keyword evidence="9 13" id="KW-0505">Motor protein</keyword>
<evidence type="ECO:0000256" key="15">
    <source>
        <dbReference type="SAM" id="Coils"/>
    </source>
</evidence>
<dbReference type="Ensembl" id="ENSSSCT00035007348.1">
    <property type="protein sequence ID" value="ENSSSCP00035002522.1"/>
    <property type="gene ID" value="ENSSSCG00035005862.1"/>
</dbReference>
<feature type="coiled-coil region" evidence="15">
    <location>
        <begin position="361"/>
        <end position="388"/>
    </location>
</feature>
<evidence type="ECO:0000313" key="18">
    <source>
        <dbReference type="Ensembl" id="ENSSSCP00035002522.1"/>
    </source>
</evidence>
<feature type="region of interest" description="Disordered" evidence="16">
    <location>
        <begin position="676"/>
        <end position="700"/>
    </location>
</feature>
<evidence type="ECO:0000256" key="3">
    <source>
        <dbReference type="ARBA" id="ARBA00022490"/>
    </source>
</evidence>
<dbReference type="InterPro" id="IPR036961">
    <property type="entry name" value="Kinesin_motor_dom_sf"/>
</dbReference>
<evidence type="ECO:0000256" key="6">
    <source>
        <dbReference type="ARBA" id="ARBA00022840"/>
    </source>
</evidence>
<dbReference type="Pfam" id="PF00225">
    <property type="entry name" value="Kinesin"/>
    <property type="match status" value="1"/>
</dbReference>
<feature type="region of interest" description="Disordered" evidence="16">
    <location>
        <begin position="730"/>
        <end position="839"/>
    </location>
</feature>
<feature type="coiled-coil region" evidence="15">
    <location>
        <begin position="508"/>
        <end position="549"/>
    </location>
</feature>
<evidence type="ECO:0000256" key="10">
    <source>
        <dbReference type="ARBA" id="ARBA00023212"/>
    </source>
</evidence>
<dbReference type="InterPro" id="IPR001752">
    <property type="entry name" value="Kinesin_motor_dom"/>
</dbReference>
<accession>A0A8D0YFE5</accession>
<feature type="region of interest" description="Disordered" evidence="16">
    <location>
        <begin position="874"/>
        <end position="924"/>
    </location>
</feature>
<organism evidence="18 19">
    <name type="scientific">Sus scrofa</name>
    <name type="common">Pig</name>
    <dbReference type="NCBI Taxonomy" id="9823"/>
    <lineage>
        <taxon>Eukaryota</taxon>
        <taxon>Metazoa</taxon>
        <taxon>Chordata</taxon>
        <taxon>Craniata</taxon>
        <taxon>Vertebrata</taxon>
        <taxon>Euteleostomi</taxon>
        <taxon>Mammalia</taxon>
        <taxon>Eutheria</taxon>
        <taxon>Laurasiatheria</taxon>
        <taxon>Artiodactyla</taxon>
        <taxon>Suina</taxon>
        <taxon>Suidae</taxon>
        <taxon>Sus</taxon>
    </lineage>
</organism>
<evidence type="ECO:0000256" key="9">
    <source>
        <dbReference type="ARBA" id="ARBA00023175"/>
    </source>
</evidence>
<dbReference type="AlphaFoldDB" id="A0A8D0YFE5"/>
<dbReference type="FunFam" id="3.40.850.10:FF:000037">
    <property type="entry name" value="kinesin-like protein KIF19"/>
    <property type="match status" value="1"/>
</dbReference>
<dbReference type="SUPFAM" id="SSF52540">
    <property type="entry name" value="P-loop containing nucleoside triphosphate hydrolases"/>
    <property type="match status" value="1"/>
</dbReference>
<dbReference type="PROSITE" id="PS00411">
    <property type="entry name" value="KINESIN_MOTOR_1"/>
    <property type="match status" value="1"/>
</dbReference>
<keyword evidence="7 15" id="KW-0175">Coiled coil</keyword>
<keyword evidence="10" id="KW-0206">Cytoskeleton</keyword>
<dbReference type="GO" id="GO:0005929">
    <property type="term" value="C:cilium"/>
    <property type="evidence" value="ECO:0007669"/>
    <property type="project" value="UniProtKB-SubCell"/>
</dbReference>
<feature type="domain" description="Kinesin motor" evidence="17">
    <location>
        <begin position="11"/>
        <end position="346"/>
    </location>
</feature>
<evidence type="ECO:0000256" key="8">
    <source>
        <dbReference type="ARBA" id="ARBA00023069"/>
    </source>
</evidence>
<comment type="subcellular location">
    <subcellularLocation>
        <location evidence="1">Cell projection</location>
        <location evidence="1">Cilium</location>
    </subcellularLocation>
    <subcellularLocation>
        <location evidence="2">Cytoplasm</location>
        <location evidence="2">Cytoskeleton</location>
    </subcellularLocation>
</comment>
<keyword evidence="4 14" id="KW-0493">Microtubule</keyword>
<dbReference type="GO" id="GO:0007018">
    <property type="term" value="P:microtubule-based movement"/>
    <property type="evidence" value="ECO:0007669"/>
    <property type="project" value="InterPro"/>
</dbReference>
<evidence type="ECO:0000256" key="4">
    <source>
        <dbReference type="ARBA" id="ARBA00022701"/>
    </source>
</evidence>
<keyword evidence="11" id="KW-0966">Cell projection</keyword>
<dbReference type="PANTHER" id="PTHR47968">
    <property type="entry name" value="CENTROMERE PROTEIN E"/>
    <property type="match status" value="1"/>
</dbReference>
<sequence length="924" mass="103649">MKDSGDSKDQQLMVALRVRPISVAELEEGATLIAHKVDEQMVVLMDPMEDPDDILRAHRSREKSYLFDVAFDFTATQEMVYQATTKSLIEGVISGYNATVFAYGPTGCGKTYTMLGTDHEPGIYVRTLNDLFRAIEETSDDMEYEVSMSYLEIYNEMIRDLLNPALGYLELREDSKGVIQVAGITEVSTINAKEIMQLLMKGNRQRTQEPTAANQTSSRSHAVLQVAVRQRSRVRNILQEVRQGRLFMVDLAGSERASQTQNRGQRMKEGAHINRSLLALGNCINALSDKSGNKYINYRDSKLTRLLKDSLGGNSRTVMIAHISPASSAFEESRNTLTYAGRAKNIKTRVKQNLLSVSYHIAQYTSIIADLRGEIQRLKRKIDEQGGRGRARFQPEGGDIRPIPAEVPLQSGQGEQAELGQLREQLISAFQEQMDVRRRLLELENHAMEVQIDTSRHLLTIAGWEHEKSRRALKWREEQRKESYTKDDSEKDSDTGDDQPDILEPPEVASARESIAALMGEQKKLRKQKVTLEQRCRELRARGRRLEETLPRRIGSEEQREVLSLLCRVHELEVENTEMQSHALLRDGALRHRREAVRRLEQHRSLCDEIIQGQRQIIDDYNLAVPQHLEELYEVYLRELEEGSLERATIMDRVASRALQCSQLHVQGQSPGLAGEEFLCAHPSSHPDRQPGDPGERKEILTSTKCISVKAARRRTRALGTEGRHLLAPSVERSSLSLNSLSEADDARRPGPLACKRPPSPTLQHAASEDNLSSSTGDTPSRAVERRGDGPGPWLCGQKKSLGKKREESLEAKRRKRRSRSFEVMGQGLSRPKTHLLGPRPVESISDHRMPVCGHPAPGIRQPGRVMLPMAKVKLPPSQNTGPGDSSPLAVPSNPAGVSRRATHGPRLPHGTSTHGKNGRLRHN</sequence>
<dbReference type="PANTHER" id="PTHR47968:SF72">
    <property type="entry name" value="KINESIN-LIKE PROTEIN KIF19"/>
    <property type="match status" value="1"/>
</dbReference>
<name>A0A8D0YFE5_PIG</name>
<dbReference type="Proteomes" id="UP000694720">
    <property type="component" value="Unplaced"/>
</dbReference>
<dbReference type="GO" id="GO:0003777">
    <property type="term" value="F:microtubule motor activity"/>
    <property type="evidence" value="ECO:0007669"/>
    <property type="project" value="InterPro"/>
</dbReference>
<reference evidence="18" key="1">
    <citation type="submission" date="2025-08" db="UniProtKB">
        <authorList>
            <consortium name="Ensembl"/>
        </authorList>
    </citation>
    <scope>IDENTIFICATION</scope>
</reference>
<proteinExistence type="inferred from homology"/>
<evidence type="ECO:0000256" key="1">
    <source>
        <dbReference type="ARBA" id="ARBA00004138"/>
    </source>
</evidence>
<dbReference type="InterPro" id="IPR027640">
    <property type="entry name" value="Kinesin-like_fam"/>
</dbReference>
<keyword evidence="5 13" id="KW-0547">Nucleotide-binding</keyword>
<dbReference type="InterPro" id="IPR027417">
    <property type="entry name" value="P-loop_NTPase"/>
</dbReference>